<comment type="caution">
    <text evidence="2">The sequence shown here is derived from an EMBL/GenBank/DDBJ whole genome shotgun (WGS) entry which is preliminary data.</text>
</comment>
<evidence type="ECO:0008006" key="4">
    <source>
        <dbReference type="Google" id="ProtNLM"/>
    </source>
</evidence>
<feature type="region of interest" description="Disordered" evidence="1">
    <location>
        <begin position="1"/>
        <end position="25"/>
    </location>
</feature>
<organism evidence="2 3">
    <name type="scientific">Punica granatum</name>
    <name type="common">Pomegranate</name>
    <dbReference type="NCBI Taxonomy" id="22663"/>
    <lineage>
        <taxon>Eukaryota</taxon>
        <taxon>Viridiplantae</taxon>
        <taxon>Streptophyta</taxon>
        <taxon>Embryophyta</taxon>
        <taxon>Tracheophyta</taxon>
        <taxon>Spermatophyta</taxon>
        <taxon>Magnoliopsida</taxon>
        <taxon>eudicotyledons</taxon>
        <taxon>Gunneridae</taxon>
        <taxon>Pentapetalae</taxon>
        <taxon>rosids</taxon>
        <taxon>malvids</taxon>
        <taxon>Myrtales</taxon>
        <taxon>Lythraceae</taxon>
        <taxon>Punica</taxon>
    </lineage>
</organism>
<evidence type="ECO:0000256" key="1">
    <source>
        <dbReference type="SAM" id="MobiDB-lite"/>
    </source>
</evidence>
<protein>
    <recommendedName>
        <fullName evidence="4">Transposase MuDR plant domain-containing protein</fullName>
    </recommendedName>
</protein>
<sequence length="186" mass="21501">MDIEDVVLDNNDSGEDDEASIGDDLENSEELVDNDWEQTNDVDFMNNIDLELDMDDPEFEVELCFTDTDILRAAIRQHSKVYGRDIKFTKNDKFKSRMGCPEEMGRRCLYWSLVEDHRREEPLGPVSLRDRSQLLKEKAACCTGWARGDGRLCRLLCSSVRRMGRYGRRQCRLLCSLGEKARMGGY</sequence>
<dbReference type="AlphaFoldDB" id="A0A2I0KGL2"/>
<accession>A0A2I0KGL2</accession>
<evidence type="ECO:0000313" key="3">
    <source>
        <dbReference type="Proteomes" id="UP000233551"/>
    </source>
</evidence>
<name>A0A2I0KGL2_PUNGR</name>
<evidence type="ECO:0000313" key="2">
    <source>
        <dbReference type="EMBL" id="PKI67303.1"/>
    </source>
</evidence>
<keyword evidence="3" id="KW-1185">Reference proteome</keyword>
<proteinExistence type="predicted"/>
<dbReference type="EMBL" id="PGOL01000621">
    <property type="protein sequence ID" value="PKI67303.1"/>
    <property type="molecule type" value="Genomic_DNA"/>
</dbReference>
<gene>
    <name evidence="2" type="ORF">CRG98_012320</name>
</gene>
<reference evidence="2 3" key="1">
    <citation type="submission" date="2017-11" db="EMBL/GenBank/DDBJ databases">
        <title>De-novo sequencing of pomegranate (Punica granatum L.) genome.</title>
        <authorList>
            <person name="Akparov Z."/>
            <person name="Amiraslanov A."/>
            <person name="Hajiyeva S."/>
            <person name="Abbasov M."/>
            <person name="Kaur K."/>
            <person name="Hamwieh A."/>
            <person name="Solovyev V."/>
            <person name="Salamov A."/>
            <person name="Braich B."/>
            <person name="Kosarev P."/>
            <person name="Mahmoud A."/>
            <person name="Hajiyev E."/>
            <person name="Babayeva S."/>
            <person name="Izzatullayeva V."/>
            <person name="Mammadov A."/>
            <person name="Mammadov A."/>
            <person name="Sharifova S."/>
            <person name="Ojaghi J."/>
            <person name="Eynullazada K."/>
            <person name="Bayramov B."/>
            <person name="Abdulazimova A."/>
            <person name="Shahmuradov I."/>
        </authorList>
    </citation>
    <scope>NUCLEOTIDE SEQUENCE [LARGE SCALE GENOMIC DNA]</scope>
    <source>
        <strain evidence="3">cv. AG2017</strain>
        <tissue evidence="2">Leaf</tissue>
    </source>
</reference>
<dbReference type="Proteomes" id="UP000233551">
    <property type="component" value="Unassembled WGS sequence"/>
</dbReference>